<proteinExistence type="predicted"/>
<evidence type="ECO:0000259" key="2">
    <source>
        <dbReference type="Pfam" id="PF08885"/>
    </source>
</evidence>
<accession>A0ABW7BH82</accession>
<comment type="caution">
    <text evidence="3">The sequence shown here is derived from an EMBL/GenBank/DDBJ whole genome shotgun (WGS) entry which is preliminary data.</text>
</comment>
<dbReference type="Pfam" id="PF08885">
    <property type="entry name" value="GSCFA"/>
    <property type="match status" value="1"/>
</dbReference>
<dbReference type="Proteomes" id="UP001604267">
    <property type="component" value="Unassembled WGS sequence"/>
</dbReference>
<evidence type="ECO:0000256" key="1">
    <source>
        <dbReference type="SAM" id="MobiDB-lite"/>
    </source>
</evidence>
<dbReference type="EMBL" id="JBICYV010000020">
    <property type="protein sequence ID" value="MFG3015413.1"/>
    <property type="molecule type" value="Genomic_DNA"/>
</dbReference>
<protein>
    <submittedName>
        <fullName evidence="3">GSCFA domain-containing protein</fullName>
        <ecNumber evidence="3">3.1.-.-</ecNumber>
    </submittedName>
</protein>
<feature type="domain" description="GSCFA" evidence="2">
    <location>
        <begin position="51"/>
        <end position="319"/>
    </location>
</feature>
<reference evidence="3 4" key="1">
    <citation type="submission" date="2024-10" db="EMBL/GenBank/DDBJ databases">
        <title>The Natural Products Discovery Center: Release of the First 8490 Sequenced Strains for Exploring Actinobacteria Biosynthetic Diversity.</title>
        <authorList>
            <person name="Kalkreuter E."/>
            <person name="Kautsar S.A."/>
            <person name="Yang D."/>
            <person name="Bader C.D."/>
            <person name="Teijaro C.N."/>
            <person name="Fluegel L."/>
            <person name="Davis C.M."/>
            <person name="Simpson J.R."/>
            <person name="Lauterbach L."/>
            <person name="Steele A.D."/>
            <person name="Gui C."/>
            <person name="Meng S."/>
            <person name="Li G."/>
            <person name="Viehrig K."/>
            <person name="Ye F."/>
            <person name="Su P."/>
            <person name="Kiefer A.F."/>
            <person name="Nichols A."/>
            <person name="Cepeda A.J."/>
            <person name="Yan W."/>
            <person name="Fan B."/>
            <person name="Jiang Y."/>
            <person name="Adhikari A."/>
            <person name="Zheng C.-J."/>
            <person name="Schuster L."/>
            <person name="Cowan T.M."/>
            <person name="Smanski M.J."/>
            <person name="Chevrette M.G."/>
            <person name="De Carvalho L.P.S."/>
            <person name="Shen B."/>
        </authorList>
    </citation>
    <scope>NUCLEOTIDE SEQUENCE [LARGE SCALE GENOMIC DNA]</scope>
    <source>
        <strain evidence="3 4">NPDC048320</strain>
    </source>
</reference>
<evidence type="ECO:0000313" key="4">
    <source>
        <dbReference type="Proteomes" id="UP001604267"/>
    </source>
</evidence>
<keyword evidence="3" id="KW-0378">Hydrolase</keyword>
<feature type="region of interest" description="Disordered" evidence="1">
    <location>
        <begin position="327"/>
        <end position="348"/>
    </location>
</feature>
<keyword evidence="4" id="KW-1185">Reference proteome</keyword>
<name>A0ABW7BH82_9ACTN</name>
<feature type="compositionally biased region" description="Pro residues" evidence="1">
    <location>
        <begin position="327"/>
        <end position="340"/>
    </location>
</feature>
<dbReference type="RefSeq" id="WP_392823057.1">
    <property type="nucleotide sequence ID" value="NZ_JBICYV010000020.1"/>
</dbReference>
<dbReference type="InterPro" id="IPR014982">
    <property type="entry name" value="GSCFA"/>
</dbReference>
<sequence>MHPHQNPHPRPNPYQSLPSRSFWRSAVAEPEPSAVGDLWNPAFSLGQDDPVLTAGSCFARHIGPALRDRGMNWRDTEPAPPGLTPAERRSRQYGVFSFRTGNIHTAAAFRQWLSWASGETTPPDEVWCEDGRFHDPLRPTVEPDGYDSAEALLAARRTTLAAIGGALATARCLILTLGLTEAWEDRATGAVHPVCPGTVRGTFDAGRHAFRNFTFAEVHRDLSAALALAHAANPALRVVLTVSPVPLTATATGGHALTATTYSKSVLRAVAGQLAQEHEQVDYFPAYEIITGAPFKAAFYEPNLRTVTPEGVALVLRHFLGALTPRPAVPRPAAPRPAPGARPDRGEDVWCDDAVLDYYNPR</sequence>
<evidence type="ECO:0000313" key="3">
    <source>
        <dbReference type="EMBL" id="MFG3015413.1"/>
    </source>
</evidence>
<dbReference type="EC" id="3.1.-.-" evidence="3"/>
<organism evidence="3 4">
    <name type="scientific">Streptomyces cinerochromogenes</name>
    <dbReference type="NCBI Taxonomy" id="66422"/>
    <lineage>
        <taxon>Bacteria</taxon>
        <taxon>Bacillati</taxon>
        <taxon>Actinomycetota</taxon>
        <taxon>Actinomycetes</taxon>
        <taxon>Kitasatosporales</taxon>
        <taxon>Streptomycetaceae</taxon>
        <taxon>Streptomyces</taxon>
    </lineage>
</organism>
<dbReference type="GO" id="GO:0016787">
    <property type="term" value="F:hydrolase activity"/>
    <property type="evidence" value="ECO:0007669"/>
    <property type="project" value="UniProtKB-KW"/>
</dbReference>
<gene>
    <name evidence="3" type="ORF">ACGFZB_34250</name>
</gene>